<dbReference type="AlphaFoldDB" id="A0A016V2B8"/>
<evidence type="ECO:0000313" key="2">
    <source>
        <dbReference type="Proteomes" id="UP000024635"/>
    </source>
</evidence>
<dbReference type="Proteomes" id="UP000024635">
    <property type="component" value="Unassembled WGS sequence"/>
</dbReference>
<proteinExistence type="predicted"/>
<name>A0A016V2B8_9BILA</name>
<organism evidence="1 2">
    <name type="scientific">Ancylostoma ceylanicum</name>
    <dbReference type="NCBI Taxonomy" id="53326"/>
    <lineage>
        <taxon>Eukaryota</taxon>
        <taxon>Metazoa</taxon>
        <taxon>Ecdysozoa</taxon>
        <taxon>Nematoda</taxon>
        <taxon>Chromadorea</taxon>
        <taxon>Rhabditida</taxon>
        <taxon>Rhabditina</taxon>
        <taxon>Rhabditomorpha</taxon>
        <taxon>Strongyloidea</taxon>
        <taxon>Ancylostomatidae</taxon>
        <taxon>Ancylostomatinae</taxon>
        <taxon>Ancylostoma</taxon>
    </lineage>
</organism>
<gene>
    <name evidence="1" type="primary">Acey_s0019.g3900</name>
    <name evidence="1" type="ORF">Y032_0019g3900</name>
</gene>
<comment type="caution">
    <text evidence="1">The sequence shown here is derived from an EMBL/GenBank/DDBJ whole genome shotgun (WGS) entry which is preliminary data.</text>
</comment>
<sequence length="68" mass="7846">MVRLHRLTRTRICCVCFKSLNKHTFTFTVLLDSLTTSVSGEVQRAPRINTPRTSSDRPYWVISDKCVC</sequence>
<reference evidence="2" key="1">
    <citation type="journal article" date="2015" name="Nat. Genet.">
        <title>The genome and transcriptome of the zoonotic hookworm Ancylostoma ceylanicum identify infection-specific gene families.</title>
        <authorList>
            <person name="Schwarz E.M."/>
            <person name="Hu Y."/>
            <person name="Antoshechkin I."/>
            <person name="Miller M.M."/>
            <person name="Sternberg P.W."/>
            <person name="Aroian R.V."/>
        </authorList>
    </citation>
    <scope>NUCLEOTIDE SEQUENCE</scope>
    <source>
        <strain evidence="2">HY135</strain>
    </source>
</reference>
<evidence type="ECO:0000313" key="1">
    <source>
        <dbReference type="EMBL" id="EYC21565.1"/>
    </source>
</evidence>
<protein>
    <submittedName>
        <fullName evidence="1">Uncharacterized protein</fullName>
    </submittedName>
</protein>
<accession>A0A016V2B8</accession>
<dbReference type="EMBL" id="JARK01001355">
    <property type="protein sequence ID" value="EYC21565.1"/>
    <property type="molecule type" value="Genomic_DNA"/>
</dbReference>
<keyword evidence="2" id="KW-1185">Reference proteome</keyword>